<dbReference type="Proteomes" id="UP000054097">
    <property type="component" value="Unassembled WGS sequence"/>
</dbReference>
<dbReference type="STRING" id="933852.A0A0C3BKK8"/>
<sequence length="350" mass="40348">MSLTLRQATRLRPKCTVLARTVSLRLYSAQNGQQEAATSSSWTPVHKPGQHPLYDMALKVIEEDSKKLRAQAERLARETPAQKDKLEELEVLSEMNRPEVLWAVENGKGDMSKPVFRYLAKRHWQERGKLDHLMQRIHTMSVVPDLLADFHPSLDLSISCGSESHVEVGTFVEVKKTIQQPLLHVKAFHKEERYYTLVMVDPDAPDVRNQTYRTYLHWLVPNIRLSSTTSSPISLLGSEETSVPYIPPHPQNGTPYHRYCIFLLENPDPQAKIDISSVSAANRNEFDLRAFIAQHAFKPERAGGAHFWRETWDPAVSDIYRDTLDVPEPRYGRPPKIDRYEEVKRMKRYI</sequence>
<keyword evidence="2" id="KW-1185">Reference proteome</keyword>
<evidence type="ECO:0000313" key="2">
    <source>
        <dbReference type="Proteomes" id="UP000054097"/>
    </source>
</evidence>
<dbReference type="PANTHER" id="PTHR11362">
    <property type="entry name" value="PHOSPHATIDYLETHANOLAMINE-BINDING PROTEIN"/>
    <property type="match status" value="1"/>
</dbReference>
<dbReference type="InterPro" id="IPR008914">
    <property type="entry name" value="PEBP"/>
</dbReference>
<evidence type="ECO:0000313" key="1">
    <source>
        <dbReference type="EMBL" id="KIM32584.1"/>
    </source>
</evidence>
<accession>A0A0C3BKK8</accession>
<dbReference type="Pfam" id="PF01161">
    <property type="entry name" value="PBP"/>
    <property type="match status" value="1"/>
</dbReference>
<reference evidence="2" key="2">
    <citation type="submission" date="2015-01" db="EMBL/GenBank/DDBJ databases">
        <title>Evolutionary Origins and Diversification of the Mycorrhizal Mutualists.</title>
        <authorList>
            <consortium name="DOE Joint Genome Institute"/>
            <consortium name="Mycorrhizal Genomics Consortium"/>
            <person name="Kohler A."/>
            <person name="Kuo A."/>
            <person name="Nagy L.G."/>
            <person name="Floudas D."/>
            <person name="Copeland A."/>
            <person name="Barry K.W."/>
            <person name="Cichocki N."/>
            <person name="Veneault-Fourrey C."/>
            <person name="LaButti K."/>
            <person name="Lindquist E.A."/>
            <person name="Lipzen A."/>
            <person name="Lundell T."/>
            <person name="Morin E."/>
            <person name="Murat C."/>
            <person name="Riley R."/>
            <person name="Ohm R."/>
            <person name="Sun H."/>
            <person name="Tunlid A."/>
            <person name="Henrissat B."/>
            <person name="Grigoriev I.V."/>
            <person name="Hibbett D.S."/>
            <person name="Martin F."/>
        </authorList>
    </citation>
    <scope>NUCLEOTIDE SEQUENCE [LARGE SCALE GENOMIC DNA]</scope>
    <source>
        <strain evidence="2">MAFF 305830</strain>
    </source>
</reference>
<dbReference type="InterPro" id="IPR035810">
    <property type="entry name" value="PEBP_euk"/>
</dbReference>
<dbReference type="InterPro" id="IPR036610">
    <property type="entry name" value="PEBP-like_sf"/>
</dbReference>
<proteinExistence type="predicted"/>
<dbReference type="Gene3D" id="1.20.58.1180">
    <property type="match status" value="1"/>
</dbReference>
<reference evidence="1 2" key="1">
    <citation type="submission" date="2014-04" db="EMBL/GenBank/DDBJ databases">
        <authorList>
            <consortium name="DOE Joint Genome Institute"/>
            <person name="Kuo A."/>
            <person name="Zuccaro A."/>
            <person name="Kohler A."/>
            <person name="Nagy L.G."/>
            <person name="Floudas D."/>
            <person name="Copeland A."/>
            <person name="Barry K.W."/>
            <person name="Cichocki N."/>
            <person name="Veneault-Fourrey C."/>
            <person name="LaButti K."/>
            <person name="Lindquist E.A."/>
            <person name="Lipzen A."/>
            <person name="Lundell T."/>
            <person name="Morin E."/>
            <person name="Murat C."/>
            <person name="Sun H."/>
            <person name="Tunlid A."/>
            <person name="Henrissat B."/>
            <person name="Grigoriev I.V."/>
            <person name="Hibbett D.S."/>
            <person name="Martin F."/>
            <person name="Nordberg H.P."/>
            <person name="Cantor M.N."/>
            <person name="Hua S.X."/>
        </authorList>
    </citation>
    <scope>NUCLEOTIDE SEQUENCE [LARGE SCALE GENOMIC DNA]</scope>
    <source>
        <strain evidence="1 2">MAFF 305830</strain>
    </source>
</reference>
<dbReference type="AlphaFoldDB" id="A0A0C3BKK8"/>
<dbReference type="OrthoDB" id="2153661at2759"/>
<dbReference type="EMBL" id="KN824279">
    <property type="protein sequence ID" value="KIM32584.1"/>
    <property type="molecule type" value="Genomic_DNA"/>
</dbReference>
<dbReference type="HOGENOM" id="CLU_035836_1_1_1"/>
<organism evidence="1 2">
    <name type="scientific">Serendipita vermifera MAFF 305830</name>
    <dbReference type="NCBI Taxonomy" id="933852"/>
    <lineage>
        <taxon>Eukaryota</taxon>
        <taxon>Fungi</taxon>
        <taxon>Dikarya</taxon>
        <taxon>Basidiomycota</taxon>
        <taxon>Agaricomycotina</taxon>
        <taxon>Agaricomycetes</taxon>
        <taxon>Sebacinales</taxon>
        <taxon>Serendipitaceae</taxon>
        <taxon>Serendipita</taxon>
    </lineage>
</organism>
<name>A0A0C3BKK8_SERVB</name>
<dbReference type="CDD" id="cd00866">
    <property type="entry name" value="PEBP_euk"/>
    <property type="match status" value="1"/>
</dbReference>
<dbReference type="Gene3D" id="3.90.280.10">
    <property type="entry name" value="PEBP-like"/>
    <property type="match status" value="1"/>
</dbReference>
<gene>
    <name evidence="1" type="ORF">M408DRAFT_183496</name>
</gene>
<evidence type="ECO:0008006" key="3">
    <source>
        <dbReference type="Google" id="ProtNLM"/>
    </source>
</evidence>
<dbReference type="SUPFAM" id="SSF49777">
    <property type="entry name" value="PEBP-like"/>
    <property type="match status" value="1"/>
</dbReference>
<protein>
    <recommendedName>
        <fullName evidence="3">PEBP-like protein</fullName>
    </recommendedName>
</protein>
<dbReference type="PANTHER" id="PTHR11362:SF82">
    <property type="entry name" value="PHOSPHATIDYLETHANOLAMINE-BINDING PROTEIN 4"/>
    <property type="match status" value="1"/>
</dbReference>